<dbReference type="STRING" id="1109443.G4TD65"/>
<keyword evidence="1" id="KW-0812">Transmembrane</keyword>
<feature type="transmembrane region" description="Helical" evidence="1">
    <location>
        <begin position="172"/>
        <end position="190"/>
    </location>
</feature>
<dbReference type="OMA" id="LSVNHTQ"/>
<evidence type="ECO:0000256" key="1">
    <source>
        <dbReference type="SAM" id="Phobius"/>
    </source>
</evidence>
<dbReference type="EMBL" id="CAFZ01000050">
    <property type="protein sequence ID" value="CCA69251.1"/>
    <property type="molecule type" value="Genomic_DNA"/>
</dbReference>
<dbReference type="Pfam" id="PF13398">
    <property type="entry name" value="Peptidase_M50B"/>
    <property type="match status" value="1"/>
</dbReference>
<dbReference type="PANTHER" id="PTHR33979">
    <property type="entry name" value="OS02G0221600 PROTEIN"/>
    <property type="match status" value="1"/>
</dbReference>
<dbReference type="HOGENOM" id="CLU_066780_0_1_1"/>
<proteinExistence type="predicted"/>
<dbReference type="InterPro" id="IPR049500">
    <property type="entry name" value="Peptidase_M50B-like"/>
</dbReference>
<evidence type="ECO:0000313" key="3">
    <source>
        <dbReference type="Proteomes" id="UP000007148"/>
    </source>
</evidence>
<evidence type="ECO:0000313" key="2">
    <source>
        <dbReference type="EMBL" id="CCA69251.1"/>
    </source>
</evidence>
<feature type="transmembrane region" description="Helical" evidence="1">
    <location>
        <begin position="99"/>
        <end position="121"/>
    </location>
</feature>
<feature type="transmembrane region" description="Helical" evidence="1">
    <location>
        <begin position="128"/>
        <end position="144"/>
    </location>
</feature>
<feature type="transmembrane region" description="Helical" evidence="1">
    <location>
        <begin position="150"/>
        <end position="167"/>
    </location>
</feature>
<feature type="transmembrane region" description="Helical" evidence="1">
    <location>
        <begin position="223"/>
        <end position="244"/>
    </location>
</feature>
<gene>
    <name evidence="2" type="ORF">PIIN_03150</name>
</gene>
<keyword evidence="1" id="KW-1133">Transmembrane helix</keyword>
<organism evidence="2 3">
    <name type="scientific">Serendipita indica (strain DSM 11827)</name>
    <name type="common">Root endophyte fungus</name>
    <name type="synonym">Piriformospora indica</name>
    <dbReference type="NCBI Taxonomy" id="1109443"/>
    <lineage>
        <taxon>Eukaryota</taxon>
        <taxon>Fungi</taxon>
        <taxon>Dikarya</taxon>
        <taxon>Basidiomycota</taxon>
        <taxon>Agaricomycotina</taxon>
        <taxon>Agaricomycetes</taxon>
        <taxon>Sebacinales</taxon>
        <taxon>Serendipitaceae</taxon>
        <taxon>Serendipita</taxon>
    </lineage>
</organism>
<accession>G4TD65</accession>
<dbReference type="AlphaFoldDB" id="G4TD65"/>
<name>G4TD65_SERID</name>
<evidence type="ECO:0008006" key="4">
    <source>
        <dbReference type="Google" id="ProtNLM"/>
    </source>
</evidence>
<feature type="transmembrane region" description="Helical" evidence="1">
    <location>
        <begin position="27"/>
        <end position="45"/>
    </location>
</feature>
<comment type="caution">
    <text evidence="2">The sequence shown here is derived from an EMBL/GenBank/DDBJ whole genome shotgun (WGS) entry which is preliminary data.</text>
</comment>
<keyword evidence="1" id="KW-0472">Membrane</keyword>
<dbReference type="Proteomes" id="UP000007148">
    <property type="component" value="Unassembled WGS sequence"/>
</dbReference>
<dbReference type="PANTHER" id="PTHR33979:SF2">
    <property type="entry name" value="PEPTIDASE M50B-LIKE-DOMAIN-CONTAINING PROTEIN"/>
    <property type="match status" value="1"/>
</dbReference>
<keyword evidence="3" id="KW-1185">Reference proteome</keyword>
<protein>
    <recommendedName>
        <fullName evidence="4">Peptidase M50B-like-domain-containing protein</fullName>
    </recommendedName>
</protein>
<dbReference type="InParanoid" id="G4TD65"/>
<dbReference type="eggNOG" id="ENOG502QPXP">
    <property type="taxonomic scope" value="Eukaryota"/>
</dbReference>
<reference evidence="2 3" key="1">
    <citation type="journal article" date="2011" name="PLoS Pathog.">
        <title>Endophytic Life Strategies Decoded by Genome and Transcriptome Analyses of the Mutualistic Root Symbiont Piriformospora indica.</title>
        <authorList>
            <person name="Zuccaro A."/>
            <person name="Lahrmann U."/>
            <person name="Guldener U."/>
            <person name="Langen G."/>
            <person name="Pfiffi S."/>
            <person name="Biedenkopf D."/>
            <person name="Wong P."/>
            <person name="Samans B."/>
            <person name="Grimm C."/>
            <person name="Basiewicz M."/>
            <person name="Murat C."/>
            <person name="Martin F."/>
            <person name="Kogel K.H."/>
        </authorList>
    </citation>
    <scope>NUCLEOTIDE SEQUENCE [LARGE SCALE GENOMIC DNA]</scope>
    <source>
        <strain evidence="2 3">DSM 11827</strain>
    </source>
</reference>
<sequence length="264" mass="29146">MPYFQLPNDLEKRDVAERFTPNETQKVTLIVAACYIVAIAILWHVPFLKYLLYPFKLLTVALHEFSHAFAGILTCARIHSIQLDPDEGGATRMAGGIPIITLPAGYLGSSFFGACMIACGFNTNASKVASIALAVLFLIALFWARKSWITWALIIGFAAIIVALWLIKNSIALRYFVLFMGVMSCMYVLWDIVDDTLARKVNTSDASVFAKICGCCSSRVWGFIWLIIACIYFGLGLIVGLVAFKQSEAQMQEDARHFIPAPGA</sequence>
<dbReference type="OrthoDB" id="40823at2759"/>